<dbReference type="Gene3D" id="3.20.20.100">
    <property type="entry name" value="NADP-dependent oxidoreductase domain"/>
    <property type="match status" value="1"/>
</dbReference>
<dbReference type="GO" id="GO:0016616">
    <property type="term" value="F:oxidoreductase activity, acting on the CH-OH group of donors, NAD or NADP as acceptor"/>
    <property type="evidence" value="ECO:0007669"/>
    <property type="project" value="UniProtKB-ARBA"/>
</dbReference>
<accession>A0A6A6H1W7</accession>
<dbReference type="InterPro" id="IPR018170">
    <property type="entry name" value="Aldo/ket_reductase_CS"/>
</dbReference>
<keyword evidence="9" id="KW-1185">Reference proteome</keyword>
<evidence type="ECO:0000256" key="5">
    <source>
        <dbReference type="PIRSR" id="PIRSR000097-2"/>
    </source>
</evidence>
<evidence type="ECO:0000256" key="6">
    <source>
        <dbReference type="PIRSR" id="PIRSR000097-3"/>
    </source>
</evidence>
<proteinExistence type="inferred from homology"/>
<evidence type="ECO:0000256" key="2">
    <source>
        <dbReference type="ARBA" id="ARBA00022857"/>
    </source>
</evidence>
<reference evidence="8" key="1">
    <citation type="journal article" date="2020" name="Stud. Mycol.">
        <title>101 Dothideomycetes genomes: a test case for predicting lifestyles and emergence of pathogens.</title>
        <authorList>
            <person name="Haridas S."/>
            <person name="Albert R."/>
            <person name="Binder M."/>
            <person name="Bloem J."/>
            <person name="Labutti K."/>
            <person name="Salamov A."/>
            <person name="Andreopoulos B."/>
            <person name="Baker S."/>
            <person name="Barry K."/>
            <person name="Bills G."/>
            <person name="Bluhm B."/>
            <person name="Cannon C."/>
            <person name="Castanera R."/>
            <person name="Culley D."/>
            <person name="Daum C."/>
            <person name="Ezra D."/>
            <person name="Gonzalez J."/>
            <person name="Henrissat B."/>
            <person name="Kuo A."/>
            <person name="Liang C."/>
            <person name="Lipzen A."/>
            <person name="Lutzoni F."/>
            <person name="Magnuson J."/>
            <person name="Mondo S."/>
            <person name="Nolan M."/>
            <person name="Ohm R."/>
            <person name="Pangilinan J."/>
            <person name="Park H.-J."/>
            <person name="Ramirez L."/>
            <person name="Alfaro M."/>
            <person name="Sun H."/>
            <person name="Tritt A."/>
            <person name="Yoshinaga Y."/>
            <person name="Zwiers L.-H."/>
            <person name="Turgeon B."/>
            <person name="Goodwin S."/>
            <person name="Spatafora J."/>
            <person name="Crous P."/>
            <person name="Grigoriev I."/>
        </authorList>
    </citation>
    <scope>NUCLEOTIDE SEQUENCE</scope>
    <source>
        <strain evidence="8">Tuck. ex Michener</strain>
    </source>
</reference>
<feature type="site" description="Lowers pKa of active site Tyr" evidence="6">
    <location>
        <position position="89"/>
    </location>
</feature>
<feature type="domain" description="NADP-dependent oxidoreductase" evidence="7">
    <location>
        <begin position="25"/>
        <end position="275"/>
    </location>
</feature>
<comment type="similarity">
    <text evidence="1">Belongs to the aldo/keto reductase family.</text>
</comment>
<dbReference type="PIRSF" id="PIRSF000097">
    <property type="entry name" value="AKR"/>
    <property type="match status" value="1"/>
</dbReference>
<dbReference type="PRINTS" id="PR00069">
    <property type="entry name" value="ALDKETRDTASE"/>
</dbReference>
<dbReference type="GO" id="GO:0016652">
    <property type="term" value="F:oxidoreductase activity, acting on NAD(P)H as acceptor"/>
    <property type="evidence" value="ECO:0007669"/>
    <property type="project" value="InterPro"/>
</dbReference>
<dbReference type="InterPro" id="IPR023210">
    <property type="entry name" value="NADP_OxRdtase_dom"/>
</dbReference>
<feature type="binding site" evidence="5">
    <location>
        <position position="119"/>
    </location>
    <ligand>
        <name>substrate</name>
    </ligand>
</feature>
<dbReference type="CDD" id="cd19120">
    <property type="entry name" value="AKR_AKR3C2-3"/>
    <property type="match status" value="1"/>
</dbReference>
<keyword evidence="3" id="KW-0560">Oxidoreductase</keyword>
<dbReference type="SUPFAM" id="SSF51430">
    <property type="entry name" value="NAD(P)-linked oxidoreductase"/>
    <property type="match status" value="1"/>
</dbReference>
<dbReference type="InterPro" id="IPR036812">
    <property type="entry name" value="NAD(P)_OxRdtase_dom_sf"/>
</dbReference>
<dbReference type="Pfam" id="PF00248">
    <property type="entry name" value="Aldo_ket_red"/>
    <property type="match status" value="1"/>
</dbReference>
<dbReference type="PANTHER" id="PTHR43827">
    <property type="entry name" value="2,5-DIKETO-D-GLUCONIC ACID REDUCTASE"/>
    <property type="match status" value="1"/>
</dbReference>
<evidence type="ECO:0000256" key="4">
    <source>
        <dbReference type="PIRSR" id="PIRSR000097-1"/>
    </source>
</evidence>
<evidence type="ECO:0000313" key="8">
    <source>
        <dbReference type="EMBL" id="KAF2232076.1"/>
    </source>
</evidence>
<evidence type="ECO:0000259" key="7">
    <source>
        <dbReference type="Pfam" id="PF00248"/>
    </source>
</evidence>
<evidence type="ECO:0000256" key="3">
    <source>
        <dbReference type="ARBA" id="ARBA00023002"/>
    </source>
</evidence>
<feature type="active site" description="Proton donor" evidence="4">
    <location>
        <position position="64"/>
    </location>
</feature>
<dbReference type="InterPro" id="IPR020471">
    <property type="entry name" value="AKR"/>
</dbReference>
<dbReference type="EMBL" id="ML991819">
    <property type="protein sequence ID" value="KAF2232076.1"/>
    <property type="molecule type" value="Genomic_DNA"/>
</dbReference>
<name>A0A6A6H1W7_VIRVR</name>
<evidence type="ECO:0000313" key="9">
    <source>
        <dbReference type="Proteomes" id="UP000800092"/>
    </source>
</evidence>
<dbReference type="AlphaFoldDB" id="A0A6A6H1W7"/>
<sequence>MANLSNPLPNLKLNDGNSIPMLGYGVGTAWYKSGDAGKIDQGCIDAVKAAIRVGYTHLDGAESYRTEKELGTAIKESKVDRSKLFITTKVSHGIEDPEATLKKSLKDMQLQYVDLYLIHMPFFSEKPEDHQEKWKVMESLKAQGLTKSIGVSNYRPEDLKPILDIATVKPAINQVEFHPYLQRTELVAFHKEHGIATSAYSPLSANTKASPGPVDNILASLAKKYAVSEGEISLRWCIDQDVVPVTTSGKEQRMSDYMRCAAFKLTPTEIKAINEEGAKKNYRGFWKQKFGENNWA</sequence>
<gene>
    <name evidence="8" type="ORF">EV356DRAFT_505689</name>
</gene>
<protein>
    <submittedName>
        <fullName evidence="8">Aldo-keto reductase family 1 member C13</fullName>
    </submittedName>
</protein>
<dbReference type="FunFam" id="3.20.20.100:FF:000002">
    <property type="entry name" value="2,5-diketo-D-gluconic acid reductase A"/>
    <property type="match status" value="1"/>
</dbReference>
<dbReference type="PROSITE" id="PS00062">
    <property type="entry name" value="ALDOKETO_REDUCTASE_2"/>
    <property type="match status" value="1"/>
</dbReference>
<organism evidence="8 9">
    <name type="scientific">Viridothelium virens</name>
    <name type="common">Speckled blister lichen</name>
    <name type="synonym">Trypethelium virens</name>
    <dbReference type="NCBI Taxonomy" id="1048519"/>
    <lineage>
        <taxon>Eukaryota</taxon>
        <taxon>Fungi</taxon>
        <taxon>Dikarya</taxon>
        <taxon>Ascomycota</taxon>
        <taxon>Pezizomycotina</taxon>
        <taxon>Dothideomycetes</taxon>
        <taxon>Dothideomycetes incertae sedis</taxon>
        <taxon>Trypetheliales</taxon>
        <taxon>Trypetheliaceae</taxon>
        <taxon>Viridothelium</taxon>
    </lineage>
</organism>
<dbReference type="Proteomes" id="UP000800092">
    <property type="component" value="Unassembled WGS sequence"/>
</dbReference>
<evidence type="ECO:0000256" key="1">
    <source>
        <dbReference type="ARBA" id="ARBA00007905"/>
    </source>
</evidence>
<dbReference type="OrthoDB" id="416253at2759"/>
<dbReference type="InterPro" id="IPR044494">
    <property type="entry name" value="AKR3C2/3"/>
</dbReference>
<keyword evidence="2" id="KW-0521">NADP</keyword>
<dbReference type="PANTHER" id="PTHR43827:SF3">
    <property type="entry name" value="NADP-DEPENDENT OXIDOREDUCTASE DOMAIN-CONTAINING PROTEIN"/>
    <property type="match status" value="1"/>
</dbReference>